<evidence type="ECO:0000256" key="1">
    <source>
        <dbReference type="SAM" id="SignalP"/>
    </source>
</evidence>
<organism evidence="2 3">
    <name type="scientific">Agaribacillus aureus</name>
    <dbReference type="NCBI Taxonomy" id="3051825"/>
    <lineage>
        <taxon>Bacteria</taxon>
        <taxon>Pseudomonadati</taxon>
        <taxon>Bacteroidota</taxon>
        <taxon>Cytophagia</taxon>
        <taxon>Cytophagales</taxon>
        <taxon>Splendidivirgaceae</taxon>
        <taxon>Agaribacillus</taxon>
    </lineage>
</organism>
<comment type="caution">
    <text evidence="2">The sequence shown here is derived from an EMBL/GenBank/DDBJ whole genome shotgun (WGS) entry which is preliminary data.</text>
</comment>
<reference evidence="2" key="1">
    <citation type="submission" date="2023-06" db="EMBL/GenBank/DDBJ databases">
        <title>Genomic of Agaribacillus aureum.</title>
        <authorList>
            <person name="Wang G."/>
        </authorList>
    </citation>
    <scope>NUCLEOTIDE SEQUENCE</scope>
    <source>
        <strain evidence="2">BMA12</strain>
    </source>
</reference>
<evidence type="ECO:0000313" key="3">
    <source>
        <dbReference type="Proteomes" id="UP001172083"/>
    </source>
</evidence>
<proteinExistence type="predicted"/>
<protein>
    <submittedName>
        <fullName evidence="2">Autotransporter outer membrane beta-barrel domain-containing protein</fullName>
    </submittedName>
</protein>
<accession>A0ABT8L4D5</accession>
<feature type="signal peptide" evidence="1">
    <location>
        <begin position="1"/>
        <end position="20"/>
    </location>
</feature>
<dbReference type="InterPro" id="IPR011250">
    <property type="entry name" value="OMP/PagP_B-barrel"/>
</dbReference>
<keyword evidence="1" id="KW-0732">Signal</keyword>
<sequence length="223" mass="24914">MKVNAIILLLCVLLASPLFAQETESEDTSQTPSVDRLLPYTINEDELYLKDDLLLNANFGLRHGKDKRDNSPNTQIEESMMDIWGTAQGGYFVMDRFAIGLGLTLDVEYVDGADGVESTAVDFFGGPFIRWYFIDQLFFQALGGYGIQNLKTESGSSVTNTNFNGIYAMGGLGYDIFLNETKDVALQIGADYVYKNLVNVDDENLKISSGKFLYRVGIVFYFF</sequence>
<dbReference type="RefSeq" id="WP_346756646.1">
    <property type="nucleotide sequence ID" value="NZ_JAUJEB010000001.1"/>
</dbReference>
<evidence type="ECO:0000313" key="2">
    <source>
        <dbReference type="EMBL" id="MDN5211311.1"/>
    </source>
</evidence>
<dbReference type="Proteomes" id="UP001172083">
    <property type="component" value="Unassembled WGS sequence"/>
</dbReference>
<gene>
    <name evidence="2" type="ORF">QQ020_04590</name>
</gene>
<feature type="chain" id="PRO_5045055080" evidence="1">
    <location>
        <begin position="21"/>
        <end position="223"/>
    </location>
</feature>
<keyword evidence="3" id="KW-1185">Reference proteome</keyword>
<dbReference type="EMBL" id="JAUJEB010000001">
    <property type="protein sequence ID" value="MDN5211311.1"/>
    <property type="molecule type" value="Genomic_DNA"/>
</dbReference>
<dbReference type="SUPFAM" id="SSF56925">
    <property type="entry name" value="OMPA-like"/>
    <property type="match status" value="1"/>
</dbReference>
<name>A0ABT8L4D5_9BACT</name>